<organism evidence="1">
    <name type="scientific">bioreactor metagenome</name>
    <dbReference type="NCBI Taxonomy" id="1076179"/>
    <lineage>
        <taxon>unclassified sequences</taxon>
        <taxon>metagenomes</taxon>
        <taxon>ecological metagenomes</taxon>
    </lineage>
</organism>
<name>A0A645HX35_9ZZZZ</name>
<protein>
    <submittedName>
        <fullName evidence="1">Uncharacterized protein</fullName>
    </submittedName>
</protein>
<sequence length="125" mass="13385">MVDEQAAGDGRQVGARFAQQLRFRLGEQADEGVLGEIGGLLRAAQLLSQPGMQPAMVIEVKLGNGMGSGHGRLRMGNRTVGWLPGGWLAIENCSYFPMRHGLPSILENCPLFPGLARFRPRSGAG</sequence>
<comment type="caution">
    <text evidence="1">The sequence shown here is derived from an EMBL/GenBank/DDBJ whole genome shotgun (WGS) entry which is preliminary data.</text>
</comment>
<dbReference type="EMBL" id="VSSQ01100689">
    <property type="protein sequence ID" value="MPN42739.1"/>
    <property type="molecule type" value="Genomic_DNA"/>
</dbReference>
<gene>
    <name evidence="1" type="ORF">SDC9_190296</name>
</gene>
<accession>A0A645HX35</accession>
<proteinExistence type="predicted"/>
<evidence type="ECO:0000313" key="1">
    <source>
        <dbReference type="EMBL" id="MPN42739.1"/>
    </source>
</evidence>
<dbReference type="AlphaFoldDB" id="A0A645HX35"/>
<reference evidence="1" key="1">
    <citation type="submission" date="2019-08" db="EMBL/GenBank/DDBJ databases">
        <authorList>
            <person name="Kucharzyk K."/>
            <person name="Murdoch R.W."/>
            <person name="Higgins S."/>
            <person name="Loffler F."/>
        </authorList>
    </citation>
    <scope>NUCLEOTIDE SEQUENCE</scope>
</reference>